<dbReference type="Proteomes" id="UP000030653">
    <property type="component" value="Unassembled WGS sequence"/>
</dbReference>
<dbReference type="EMBL" id="JH795871">
    <property type="protein sequence ID" value="EJT98912.1"/>
    <property type="molecule type" value="Genomic_DNA"/>
</dbReference>
<comment type="pathway">
    <text evidence="2">Secondary metabolite biosynthesis.</text>
</comment>
<dbReference type="GO" id="GO:0005506">
    <property type="term" value="F:iron ion binding"/>
    <property type="evidence" value="ECO:0007669"/>
    <property type="project" value="InterPro"/>
</dbReference>
<keyword evidence="8 10" id="KW-0503">Monooxygenase</keyword>
<dbReference type="GO" id="GO:0016705">
    <property type="term" value="F:oxidoreductase activity, acting on paired donors, with incorporation or reduction of molecular oxygen"/>
    <property type="evidence" value="ECO:0007669"/>
    <property type="project" value="InterPro"/>
</dbReference>
<evidence type="ECO:0000313" key="11">
    <source>
        <dbReference type="EMBL" id="EJT98912.1"/>
    </source>
</evidence>
<evidence type="ECO:0000256" key="7">
    <source>
        <dbReference type="ARBA" id="ARBA00023004"/>
    </source>
</evidence>
<dbReference type="AlphaFoldDB" id="M5G579"/>
<evidence type="ECO:0000256" key="10">
    <source>
        <dbReference type="RuleBase" id="RU000461"/>
    </source>
</evidence>
<dbReference type="InterPro" id="IPR050364">
    <property type="entry name" value="Cytochrome_P450_fung"/>
</dbReference>
<evidence type="ECO:0000256" key="8">
    <source>
        <dbReference type="ARBA" id="ARBA00023033"/>
    </source>
</evidence>
<dbReference type="GeneID" id="63688573"/>
<accession>M5G579</accession>
<dbReference type="GO" id="GO:0004497">
    <property type="term" value="F:monooxygenase activity"/>
    <property type="evidence" value="ECO:0007669"/>
    <property type="project" value="UniProtKB-KW"/>
</dbReference>
<dbReference type="RefSeq" id="XP_040625810.1">
    <property type="nucleotide sequence ID" value="XM_040773511.1"/>
</dbReference>
<dbReference type="GO" id="GO:0020037">
    <property type="term" value="F:heme binding"/>
    <property type="evidence" value="ECO:0007669"/>
    <property type="project" value="InterPro"/>
</dbReference>
<reference evidence="11 12" key="1">
    <citation type="journal article" date="2012" name="Science">
        <title>The Paleozoic origin of enzymatic lignin decomposition reconstructed from 31 fungal genomes.</title>
        <authorList>
            <person name="Floudas D."/>
            <person name="Binder M."/>
            <person name="Riley R."/>
            <person name="Barry K."/>
            <person name="Blanchette R.A."/>
            <person name="Henrissat B."/>
            <person name="Martinez A.T."/>
            <person name="Otillar R."/>
            <person name="Spatafora J.W."/>
            <person name="Yadav J.S."/>
            <person name="Aerts A."/>
            <person name="Benoit I."/>
            <person name="Boyd A."/>
            <person name="Carlson A."/>
            <person name="Copeland A."/>
            <person name="Coutinho P.M."/>
            <person name="de Vries R.P."/>
            <person name="Ferreira P."/>
            <person name="Findley K."/>
            <person name="Foster B."/>
            <person name="Gaskell J."/>
            <person name="Glotzer D."/>
            <person name="Gorecki P."/>
            <person name="Heitman J."/>
            <person name="Hesse C."/>
            <person name="Hori C."/>
            <person name="Igarashi K."/>
            <person name="Jurgens J.A."/>
            <person name="Kallen N."/>
            <person name="Kersten P."/>
            <person name="Kohler A."/>
            <person name="Kuees U."/>
            <person name="Kumar T.K.A."/>
            <person name="Kuo A."/>
            <person name="LaButti K."/>
            <person name="Larrondo L.F."/>
            <person name="Lindquist E."/>
            <person name="Ling A."/>
            <person name="Lombard V."/>
            <person name="Lucas S."/>
            <person name="Lundell T."/>
            <person name="Martin R."/>
            <person name="McLaughlin D.J."/>
            <person name="Morgenstern I."/>
            <person name="Morin E."/>
            <person name="Murat C."/>
            <person name="Nagy L.G."/>
            <person name="Nolan M."/>
            <person name="Ohm R.A."/>
            <person name="Patyshakuliyeva A."/>
            <person name="Rokas A."/>
            <person name="Ruiz-Duenas F.J."/>
            <person name="Sabat G."/>
            <person name="Salamov A."/>
            <person name="Samejima M."/>
            <person name="Schmutz J."/>
            <person name="Slot J.C."/>
            <person name="St John F."/>
            <person name="Stenlid J."/>
            <person name="Sun H."/>
            <person name="Sun S."/>
            <person name="Syed K."/>
            <person name="Tsang A."/>
            <person name="Wiebenga A."/>
            <person name="Young D."/>
            <person name="Pisabarro A."/>
            <person name="Eastwood D.C."/>
            <person name="Martin F."/>
            <person name="Cullen D."/>
            <person name="Grigoriev I.V."/>
            <person name="Hibbett D.S."/>
        </authorList>
    </citation>
    <scope>NUCLEOTIDE SEQUENCE [LARGE SCALE GENOMIC DNA]</scope>
    <source>
        <strain evidence="11 12">DJM-731 SS1</strain>
    </source>
</reference>
<keyword evidence="4 9" id="KW-0349">Heme</keyword>
<keyword evidence="7 9" id="KW-0408">Iron</keyword>
<comment type="cofactor">
    <cofactor evidence="1 9">
        <name>heme</name>
        <dbReference type="ChEBI" id="CHEBI:30413"/>
    </cofactor>
</comment>
<dbReference type="STRING" id="1858805.M5G579"/>
<proteinExistence type="inferred from homology"/>
<evidence type="ECO:0000256" key="2">
    <source>
        <dbReference type="ARBA" id="ARBA00005179"/>
    </source>
</evidence>
<dbReference type="InterPro" id="IPR036396">
    <property type="entry name" value="Cyt_P450_sf"/>
</dbReference>
<evidence type="ECO:0000256" key="5">
    <source>
        <dbReference type="ARBA" id="ARBA00022723"/>
    </source>
</evidence>
<dbReference type="InterPro" id="IPR017972">
    <property type="entry name" value="Cyt_P450_CS"/>
</dbReference>
<dbReference type="PROSITE" id="PS00086">
    <property type="entry name" value="CYTOCHROME_P450"/>
    <property type="match status" value="1"/>
</dbReference>
<dbReference type="SUPFAM" id="SSF48264">
    <property type="entry name" value="Cytochrome P450"/>
    <property type="match status" value="1"/>
</dbReference>
<evidence type="ECO:0000256" key="6">
    <source>
        <dbReference type="ARBA" id="ARBA00023002"/>
    </source>
</evidence>
<dbReference type="Gene3D" id="1.10.630.10">
    <property type="entry name" value="Cytochrome P450"/>
    <property type="match status" value="1"/>
</dbReference>
<dbReference type="HOGENOM" id="CLU_001570_2_1_1"/>
<dbReference type="CDD" id="cd11065">
    <property type="entry name" value="CYP64-like"/>
    <property type="match status" value="1"/>
</dbReference>
<dbReference type="PRINTS" id="PR00463">
    <property type="entry name" value="EP450I"/>
</dbReference>
<comment type="similarity">
    <text evidence="3 10">Belongs to the cytochrome P450 family.</text>
</comment>
<keyword evidence="6 10" id="KW-0560">Oxidoreductase</keyword>
<dbReference type="InterPro" id="IPR001128">
    <property type="entry name" value="Cyt_P450"/>
</dbReference>
<sequence>MEHLLSGLALDSEFFKLGGTVLGLCLLFLVTSRYTARKGIKAIFPPGPTGLPLVRNLLQFPSHFFWYQLDAWSKLHGPVYTFWIMNQPFVVLNTAAAAADVLDHQSGITSGRLQTIKGAFYGVDRILTTKAHSLGWRAARKAMHASFNIHSTLRFGPLQAYDATNLCLGLIRYPNKPFHLHVHRWSASIIFRCLYGHDAFDIEGDDPSTNMRRLAEELVQALLPQNSIVDIFPFLTPLIQRSKWLRREADTWKKETDDEGNRLYDGVDPTATWSTFVGDLNTNLEKYGLTKEDANWLSITVYIAGQETTAYTLRVLMLAILHNPAVAKAAQSQLDSICGSRAPSFEHREQLPYIEALIKETMRWRPVVPGGVPHLATEDVEFQGFVVPKGTIFFDNIWSQSRDPAVYPDPDAFDPTRFLDAEGCLIPQAPDIPLLAFGRGRRVCPGRDFASNGLFIVTATLLWAFDFEWPVDSKGKPIMCGTSEMEDHVVLTTVRSFDVKITPRREGLEEKLIEILAERDTDLSV</sequence>
<dbReference type="OrthoDB" id="1103324at2759"/>
<feature type="binding site" description="axial binding residue" evidence="9">
    <location>
        <position position="444"/>
    </location>
    <ligand>
        <name>heme</name>
        <dbReference type="ChEBI" id="CHEBI:30413"/>
    </ligand>
    <ligandPart>
        <name>Fe</name>
        <dbReference type="ChEBI" id="CHEBI:18248"/>
    </ligandPart>
</feature>
<evidence type="ECO:0000313" key="12">
    <source>
        <dbReference type="Proteomes" id="UP000030653"/>
    </source>
</evidence>
<name>M5G579_DACPD</name>
<evidence type="ECO:0000256" key="1">
    <source>
        <dbReference type="ARBA" id="ARBA00001971"/>
    </source>
</evidence>
<keyword evidence="12" id="KW-1185">Reference proteome</keyword>
<gene>
    <name evidence="11" type="ORF">DACRYDRAFT_24028</name>
</gene>
<protein>
    <submittedName>
        <fullName evidence="11">Cytochrome P450</fullName>
    </submittedName>
</protein>
<organism evidence="11 12">
    <name type="scientific">Dacryopinax primogenitus (strain DJM 731)</name>
    <name type="common">Brown rot fungus</name>
    <dbReference type="NCBI Taxonomy" id="1858805"/>
    <lineage>
        <taxon>Eukaryota</taxon>
        <taxon>Fungi</taxon>
        <taxon>Dikarya</taxon>
        <taxon>Basidiomycota</taxon>
        <taxon>Agaricomycotina</taxon>
        <taxon>Dacrymycetes</taxon>
        <taxon>Dacrymycetales</taxon>
        <taxon>Dacrymycetaceae</taxon>
        <taxon>Dacryopinax</taxon>
    </lineage>
</organism>
<evidence type="ECO:0000256" key="4">
    <source>
        <dbReference type="ARBA" id="ARBA00022617"/>
    </source>
</evidence>
<dbReference type="PANTHER" id="PTHR46300:SF7">
    <property type="entry name" value="P450, PUTATIVE (EUROFUNG)-RELATED"/>
    <property type="match status" value="1"/>
</dbReference>
<evidence type="ECO:0000256" key="3">
    <source>
        <dbReference type="ARBA" id="ARBA00010617"/>
    </source>
</evidence>
<dbReference type="PRINTS" id="PR00385">
    <property type="entry name" value="P450"/>
</dbReference>
<dbReference type="OMA" id="RFVSHPI"/>
<keyword evidence="5 9" id="KW-0479">Metal-binding</keyword>
<dbReference type="PANTHER" id="PTHR46300">
    <property type="entry name" value="P450, PUTATIVE (EUROFUNG)-RELATED-RELATED"/>
    <property type="match status" value="1"/>
</dbReference>
<dbReference type="Pfam" id="PF00067">
    <property type="entry name" value="p450"/>
    <property type="match status" value="1"/>
</dbReference>
<evidence type="ECO:0000256" key="9">
    <source>
        <dbReference type="PIRSR" id="PIRSR602401-1"/>
    </source>
</evidence>
<dbReference type="InterPro" id="IPR002401">
    <property type="entry name" value="Cyt_P450_E_grp-I"/>
</dbReference>